<accession>A0A498LB31</accession>
<organism evidence="2 3">
    <name type="scientific">Labeo rohita</name>
    <name type="common">Indian major carp</name>
    <name type="synonym">Cyprinus rohita</name>
    <dbReference type="NCBI Taxonomy" id="84645"/>
    <lineage>
        <taxon>Eukaryota</taxon>
        <taxon>Metazoa</taxon>
        <taxon>Chordata</taxon>
        <taxon>Craniata</taxon>
        <taxon>Vertebrata</taxon>
        <taxon>Euteleostomi</taxon>
        <taxon>Actinopterygii</taxon>
        <taxon>Neopterygii</taxon>
        <taxon>Teleostei</taxon>
        <taxon>Ostariophysi</taxon>
        <taxon>Cypriniformes</taxon>
        <taxon>Cyprinidae</taxon>
        <taxon>Labeoninae</taxon>
        <taxon>Labeonini</taxon>
        <taxon>Labeo</taxon>
    </lineage>
</organism>
<dbReference type="PANTHER" id="PTHR31025:SF9">
    <property type="entry name" value="SI:DKEY-286J15.1"/>
    <property type="match status" value="1"/>
</dbReference>
<dbReference type="EMBL" id="QBIY01013471">
    <property type="protein sequence ID" value="RXN03704.1"/>
    <property type="molecule type" value="Genomic_DNA"/>
</dbReference>
<protein>
    <submittedName>
        <fullName evidence="2">Uncharacterized protein</fullName>
    </submittedName>
</protein>
<feature type="compositionally biased region" description="Polar residues" evidence="1">
    <location>
        <begin position="1"/>
        <end position="12"/>
    </location>
</feature>
<reference evidence="2 3" key="1">
    <citation type="submission" date="2018-03" db="EMBL/GenBank/DDBJ databases">
        <title>Draft genome sequence of Rohu Carp (Labeo rohita).</title>
        <authorList>
            <person name="Das P."/>
            <person name="Kushwaha B."/>
            <person name="Joshi C.G."/>
            <person name="Kumar D."/>
            <person name="Nagpure N.S."/>
            <person name="Sahoo L."/>
            <person name="Das S.P."/>
            <person name="Bit A."/>
            <person name="Patnaik S."/>
            <person name="Meher P.K."/>
            <person name="Jayasankar P."/>
            <person name="Koringa P.G."/>
            <person name="Patel N.V."/>
            <person name="Hinsu A.T."/>
            <person name="Kumar R."/>
            <person name="Pandey M."/>
            <person name="Agarwal S."/>
            <person name="Srivastava S."/>
            <person name="Singh M."/>
            <person name="Iquebal M.A."/>
            <person name="Jaiswal S."/>
            <person name="Angadi U.B."/>
            <person name="Kumar N."/>
            <person name="Raza M."/>
            <person name="Shah T.M."/>
            <person name="Rai A."/>
            <person name="Jena J.K."/>
        </authorList>
    </citation>
    <scope>NUCLEOTIDE SEQUENCE [LARGE SCALE GENOMIC DNA]</scope>
    <source>
        <strain evidence="2">DASCIFA01</strain>
        <tissue evidence="2">Testis</tissue>
    </source>
</reference>
<dbReference type="PANTHER" id="PTHR31025">
    <property type="entry name" value="SI:CH211-196P9.1-RELATED"/>
    <property type="match status" value="1"/>
</dbReference>
<dbReference type="AlphaFoldDB" id="A0A498LB31"/>
<comment type="caution">
    <text evidence="2">The sequence shown here is derived from an EMBL/GenBank/DDBJ whole genome shotgun (WGS) entry which is preliminary data.</text>
</comment>
<proteinExistence type="predicted"/>
<dbReference type="Proteomes" id="UP000290572">
    <property type="component" value="Unassembled WGS sequence"/>
</dbReference>
<keyword evidence="3" id="KW-1185">Reference proteome</keyword>
<sequence>MEECSTTQPQASSKKDYGTLERGQTVGAPNKCLKPPSHEGHTYQKEWLKHNLEPFTQVQSYMKDTVLCRANWIRANSSKDILELLTEYPHLTSPGMIAQDVQVLHGEAAPKLLETWIPEYAEKVLYLAKQDNKLPSLSVEDMTLDAKGELALTLLPTMVPQVVYRVGKKTIRHSIEESRTAFIHQMPVKEGNPSDMFHVKAKG</sequence>
<evidence type="ECO:0000313" key="2">
    <source>
        <dbReference type="EMBL" id="RXN03704.1"/>
    </source>
</evidence>
<evidence type="ECO:0000256" key="1">
    <source>
        <dbReference type="SAM" id="MobiDB-lite"/>
    </source>
</evidence>
<gene>
    <name evidence="2" type="ORF">ROHU_013290</name>
</gene>
<feature type="region of interest" description="Disordered" evidence="1">
    <location>
        <begin position="1"/>
        <end position="39"/>
    </location>
</feature>
<evidence type="ECO:0000313" key="3">
    <source>
        <dbReference type="Proteomes" id="UP000290572"/>
    </source>
</evidence>
<name>A0A498LB31_LABRO</name>